<evidence type="ECO:0000313" key="3">
    <source>
        <dbReference type="Proteomes" id="UP001303889"/>
    </source>
</evidence>
<feature type="region of interest" description="Disordered" evidence="1">
    <location>
        <begin position="38"/>
        <end position="59"/>
    </location>
</feature>
<dbReference type="EMBL" id="MU856348">
    <property type="protein sequence ID" value="KAK3896902.1"/>
    <property type="molecule type" value="Genomic_DNA"/>
</dbReference>
<gene>
    <name evidence="2" type="ORF">C8A05DRAFT_48262</name>
</gene>
<sequence length="121" mass="13090">MFAITKSRAAQRQLGVLYTGTRTATVLATCPRRGVASVPVKDRDNMGGPGGQEHFPESSGLRRRYAMTTMCGVLAACSMLLGTRMAKMSADPNAHYVLVHDSSKGELDDVKYIKESELPKA</sequence>
<reference evidence="2" key="2">
    <citation type="submission" date="2023-05" db="EMBL/GenBank/DDBJ databases">
        <authorList>
            <consortium name="Lawrence Berkeley National Laboratory"/>
            <person name="Steindorff A."/>
            <person name="Hensen N."/>
            <person name="Bonometti L."/>
            <person name="Westerberg I."/>
            <person name="Brannstrom I.O."/>
            <person name="Guillou S."/>
            <person name="Cros-Aarteil S."/>
            <person name="Calhoun S."/>
            <person name="Haridas S."/>
            <person name="Kuo A."/>
            <person name="Mondo S."/>
            <person name="Pangilinan J."/>
            <person name="Riley R."/>
            <person name="Labutti K."/>
            <person name="Andreopoulos B."/>
            <person name="Lipzen A."/>
            <person name="Chen C."/>
            <person name="Yanf M."/>
            <person name="Daum C."/>
            <person name="Ng V."/>
            <person name="Clum A."/>
            <person name="Ohm R."/>
            <person name="Martin F."/>
            <person name="Silar P."/>
            <person name="Natvig D."/>
            <person name="Lalanne C."/>
            <person name="Gautier V."/>
            <person name="Ament-Velasquez S.L."/>
            <person name="Kruys A."/>
            <person name="Hutchinson M.I."/>
            <person name="Powell A.J."/>
            <person name="Barry K."/>
            <person name="Miller A.N."/>
            <person name="Grigoriev I.V."/>
            <person name="Debuchy R."/>
            <person name="Gladieux P."/>
            <person name="Thoren M.H."/>
            <person name="Johannesson H."/>
        </authorList>
    </citation>
    <scope>NUCLEOTIDE SEQUENCE</scope>
    <source>
        <strain evidence="2">CBS 103.79</strain>
    </source>
</reference>
<organism evidence="2 3">
    <name type="scientific">Staphylotrichum tortipilum</name>
    <dbReference type="NCBI Taxonomy" id="2831512"/>
    <lineage>
        <taxon>Eukaryota</taxon>
        <taxon>Fungi</taxon>
        <taxon>Dikarya</taxon>
        <taxon>Ascomycota</taxon>
        <taxon>Pezizomycotina</taxon>
        <taxon>Sordariomycetes</taxon>
        <taxon>Sordariomycetidae</taxon>
        <taxon>Sordariales</taxon>
        <taxon>Chaetomiaceae</taxon>
        <taxon>Staphylotrichum</taxon>
    </lineage>
</organism>
<dbReference type="AlphaFoldDB" id="A0AAN6M966"/>
<protein>
    <submittedName>
        <fullName evidence="2">Uncharacterized protein</fullName>
    </submittedName>
</protein>
<name>A0AAN6M966_9PEZI</name>
<comment type="caution">
    <text evidence="2">The sequence shown here is derived from an EMBL/GenBank/DDBJ whole genome shotgun (WGS) entry which is preliminary data.</text>
</comment>
<keyword evidence="3" id="KW-1185">Reference proteome</keyword>
<proteinExistence type="predicted"/>
<dbReference type="Proteomes" id="UP001303889">
    <property type="component" value="Unassembled WGS sequence"/>
</dbReference>
<accession>A0AAN6M966</accession>
<reference evidence="2" key="1">
    <citation type="journal article" date="2023" name="Mol. Phylogenet. Evol.">
        <title>Genome-scale phylogeny and comparative genomics of the fungal order Sordariales.</title>
        <authorList>
            <person name="Hensen N."/>
            <person name="Bonometti L."/>
            <person name="Westerberg I."/>
            <person name="Brannstrom I.O."/>
            <person name="Guillou S."/>
            <person name="Cros-Aarteil S."/>
            <person name="Calhoun S."/>
            <person name="Haridas S."/>
            <person name="Kuo A."/>
            <person name="Mondo S."/>
            <person name="Pangilinan J."/>
            <person name="Riley R."/>
            <person name="LaButti K."/>
            <person name="Andreopoulos B."/>
            <person name="Lipzen A."/>
            <person name="Chen C."/>
            <person name="Yan M."/>
            <person name="Daum C."/>
            <person name="Ng V."/>
            <person name="Clum A."/>
            <person name="Steindorff A."/>
            <person name="Ohm R.A."/>
            <person name="Martin F."/>
            <person name="Silar P."/>
            <person name="Natvig D.O."/>
            <person name="Lalanne C."/>
            <person name="Gautier V."/>
            <person name="Ament-Velasquez S.L."/>
            <person name="Kruys A."/>
            <person name="Hutchinson M.I."/>
            <person name="Powell A.J."/>
            <person name="Barry K."/>
            <person name="Miller A.N."/>
            <person name="Grigoriev I.V."/>
            <person name="Debuchy R."/>
            <person name="Gladieux P."/>
            <person name="Hiltunen Thoren M."/>
            <person name="Johannesson H."/>
        </authorList>
    </citation>
    <scope>NUCLEOTIDE SEQUENCE</scope>
    <source>
        <strain evidence="2">CBS 103.79</strain>
    </source>
</reference>
<evidence type="ECO:0000313" key="2">
    <source>
        <dbReference type="EMBL" id="KAK3896902.1"/>
    </source>
</evidence>
<evidence type="ECO:0000256" key="1">
    <source>
        <dbReference type="SAM" id="MobiDB-lite"/>
    </source>
</evidence>